<accession>A0A4Y7U159</accession>
<sequence length="181" mass="20540">MELRIASYPSPRPWSHPPSSWHHFHRQAQSSLLRLLSAPRIRVVHLEALVDISAKGQFDLVRLTQFTAHNIHLYDDTSAQASSAEHGGPHYSDLQDLQISGGDVVGTLRWIDSQNLWTSQLRRLSITSTISYTLWSANDMMSIQRLISSSPACLRQVDIRLDDYDHSTVLLPLHHTVLRCV</sequence>
<reference evidence="1 2" key="1">
    <citation type="journal article" date="2019" name="Nat. Ecol. Evol.">
        <title>Megaphylogeny resolves global patterns of mushroom evolution.</title>
        <authorList>
            <person name="Varga T."/>
            <person name="Krizsan K."/>
            <person name="Foldi C."/>
            <person name="Dima B."/>
            <person name="Sanchez-Garcia M."/>
            <person name="Sanchez-Ramirez S."/>
            <person name="Szollosi G.J."/>
            <person name="Szarkandi J.G."/>
            <person name="Papp V."/>
            <person name="Albert L."/>
            <person name="Andreopoulos W."/>
            <person name="Angelini C."/>
            <person name="Antonin V."/>
            <person name="Barry K.W."/>
            <person name="Bougher N.L."/>
            <person name="Buchanan P."/>
            <person name="Buyck B."/>
            <person name="Bense V."/>
            <person name="Catcheside P."/>
            <person name="Chovatia M."/>
            <person name="Cooper J."/>
            <person name="Damon W."/>
            <person name="Desjardin D."/>
            <person name="Finy P."/>
            <person name="Geml J."/>
            <person name="Haridas S."/>
            <person name="Hughes K."/>
            <person name="Justo A."/>
            <person name="Karasinski D."/>
            <person name="Kautmanova I."/>
            <person name="Kiss B."/>
            <person name="Kocsube S."/>
            <person name="Kotiranta H."/>
            <person name="LaButti K.M."/>
            <person name="Lechner B.E."/>
            <person name="Liimatainen K."/>
            <person name="Lipzen A."/>
            <person name="Lukacs Z."/>
            <person name="Mihaltcheva S."/>
            <person name="Morgado L.N."/>
            <person name="Niskanen T."/>
            <person name="Noordeloos M.E."/>
            <person name="Ohm R.A."/>
            <person name="Ortiz-Santana B."/>
            <person name="Ovrebo C."/>
            <person name="Racz N."/>
            <person name="Riley R."/>
            <person name="Savchenko A."/>
            <person name="Shiryaev A."/>
            <person name="Soop K."/>
            <person name="Spirin V."/>
            <person name="Szebenyi C."/>
            <person name="Tomsovsky M."/>
            <person name="Tulloss R.E."/>
            <person name="Uehling J."/>
            <person name="Grigoriev I.V."/>
            <person name="Vagvolgyi C."/>
            <person name="Papp T."/>
            <person name="Martin F.M."/>
            <person name="Miettinen O."/>
            <person name="Hibbett D.S."/>
            <person name="Nagy L.G."/>
        </authorList>
    </citation>
    <scope>NUCLEOTIDE SEQUENCE [LARGE SCALE GENOMIC DNA]</scope>
    <source>
        <strain evidence="1 2">FP101781</strain>
    </source>
</reference>
<dbReference type="EMBL" id="QPFP01000001">
    <property type="protein sequence ID" value="TEB40166.1"/>
    <property type="molecule type" value="Genomic_DNA"/>
</dbReference>
<gene>
    <name evidence="1" type="ORF">FA13DRAFT_57904</name>
</gene>
<proteinExistence type="predicted"/>
<comment type="caution">
    <text evidence="1">The sequence shown here is derived from an EMBL/GenBank/DDBJ whole genome shotgun (WGS) entry which is preliminary data.</text>
</comment>
<evidence type="ECO:0000313" key="2">
    <source>
        <dbReference type="Proteomes" id="UP000298030"/>
    </source>
</evidence>
<keyword evidence="2" id="KW-1185">Reference proteome</keyword>
<name>A0A4Y7U159_COPMI</name>
<dbReference type="Proteomes" id="UP000298030">
    <property type="component" value="Unassembled WGS sequence"/>
</dbReference>
<dbReference type="AlphaFoldDB" id="A0A4Y7U159"/>
<evidence type="ECO:0000313" key="1">
    <source>
        <dbReference type="EMBL" id="TEB40166.1"/>
    </source>
</evidence>
<organism evidence="1 2">
    <name type="scientific">Coprinellus micaceus</name>
    <name type="common">Glistening ink-cap mushroom</name>
    <name type="synonym">Coprinus micaceus</name>
    <dbReference type="NCBI Taxonomy" id="71717"/>
    <lineage>
        <taxon>Eukaryota</taxon>
        <taxon>Fungi</taxon>
        <taxon>Dikarya</taxon>
        <taxon>Basidiomycota</taxon>
        <taxon>Agaricomycotina</taxon>
        <taxon>Agaricomycetes</taxon>
        <taxon>Agaricomycetidae</taxon>
        <taxon>Agaricales</taxon>
        <taxon>Agaricineae</taxon>
        <taxon>Psathyrellaceae</taxon>
        <taxon>Coprinellus</taxon>
    </lineage>
</organism>
<protein>
    <submittedName>
        <fullName evidence="1">Uncharacterized protein</fullName>
    </submittedName>
</protein>